<dbReference type="Proteomes" id="UP001434883">
    <property type="component" value="Unassembled WGS sequence"/>
</dbReference>
<comment type="caution">
    <text evidence="1">The sequence shown here is derived from an EMBL/GenBank/DDBJ whole genome shotgun (WGS) entry which is preliminary data.</text>
</comment>
<reference evidence="1 2" key="1">
    <citation type="submission" date="2021-06" db="EMBL/GenBank/DDBJ databases">
        <authorList>
            <person name="Palmer J.M."/>
        </authorList>
    </citation>
    <scope>NUCLEOTIDE SEQUENCE [LARGE SCALE GENOMIC DNA]</scope>
    <source>
        <strain evidence="1 2">XC_2019</strain>
        <tissue evidence="1">Muscle</tissue>
    </source>
</reference>
<organism evidence="1 2">
    <name type="scientific">Xenoophorus captivus</name>
    <dbReference type="NCBI Taxonomy" id="1517983"/>
    <lineage>
        <taxon>Eukaryota</taxon>
        <taxon>Metazoa</taxon>
        <taxon>Chordata</taxon>
        <taxon>Craniata</taxon>
        <taxon>Vertebrata</taxon>
        <taxon>Euteleostomi</taxon>
        <taxon>Actinopterygii</taxon>
        <taxon>Neopterygii</taxon>
        <taxon>Teleostei</taxon>
        <taxon>Neoteleostei</taxon>
        <taxon>Acanthomorphata</taxon>
        <taxon>Ovalentaria</taxon>
        <taxon>Atherinomorphae</taxon>
        <taxon>Cyprinodontiformes</taxon>
        <taxon>Goodeidae</taxon>
        <taxon>Xenoophorus</taxon>
    </lineage>
</organism>
<protein>
    <recommendedName>
        <fullName evidence="3">Secreted protein</fullName>
    </recommendedName>
</protein>
<evidence type="ECO:0000313" key="1">
    <source>
        <dbReference type="EMBL" id="MEQ2219856.1"/>
    </source>
</evidence>
<evidence type="ECO:0000313" key="2">
    <source>
        <dbReference type="Proteomes" id="UP001434883"/>
    </source>
</evidence>
<accession>A0ABV0SHE5</accession>
<sequence>MELVAFYSFTVVHWRRISLLSLCLSSIFSASDTLRLTKGPPHCSEHLLTLGALWRPNSWFTQQDFQTRETPHMAIKHRRYTRFGPTVWCPATQQTHHTNRFHSLTFRFQMGNLSNPLEVKREFRVIPLHVSDWLHVTFNRLRARLSSGNTSHGRTSGPDNATC</sequence>
<keyword evidence="2" id="KW-1185">Reference proteome</keyword>
<gene>
    <name evidence="1" type="ORF">XENOCAPTIV_025993</name>
</gene>
<name>A0ABV0SHE5_9TELE</name>
<proteinExistence type="predicted"/>
<evidence type="ECO:0008006" key="3">
    <source>
        <dbReference type="Google" id="ProtNLM"/>
    </source>
</evidence>
<dbReference type="EMBL" id="JAHRIN010081998">
    <property type="protein sequence ID" value="MEQ2219856.1"/>
    <property type="molecule type" value="Genomic_DNA"/>
</dbReference>